<organism evidence="12 13">
    <name type="scientific">Funneliformis mosseae</name>
    <name type="common">Endomycorrhizal fungus</name>
    <name type="synonym">Glomus mosseae</name>
    <dbReference type="NCBI Taxonomy" id="27381"/>
    <lineage>
        <taxon>Eukaryota</taxon>
        <taxon>Fungi</taxon>
        <taxon>Fungi incertae sedis</taxon>
        <taxon>Mucoromycota</taxon>
        <taxon>Glomeromycotina</taxon>
        <taxon>Glomeromycetes</taxon>
        <taxon>Glomerales</taxon>
        <taxon>Glomeraceae</taxon>
        <taxon>Funneliformis</taxon>
    </lineage>
</organism>
<evidence type="ECO:0000256" key="8">
    <source>
        <dbReference type="ARBA" id="ARBA00023136"/>
    </source>
</evidence>
<reference evidence="12" key="1">
    <citation type="submission" date="2021-06" db="EMBL/GenBank/DDBJ databases">
        <authorList>
            <person name="Kallberg Y."/>
            <person name="Tangrot J."/>
            <person name="Rosling A."/>
        </authorList>
    </citation>
    <scope>NUCLEOTIDE SEQUENCE</scope>
    <source>
        <strain evidence="12">87-6 pot B 2015</strain>
    </source>
</reference>
<keyword evidence="4 10" id="KW-0812">Transmembrane</keyword>
<comment type="subunit">
    <text evidence="10">Component of the mitochondrial contact site and cristae organizing system (MICOS) complex.</text>
</comment>
<evidence type="ECO:0000256" key="2">
    <source>
        <dbReference type="ARBA" id="ARBA00010877"/>
    </source>
</evidence>
<keyword evidence="6 10" id="KW-1133">Transmembrane helix</keyword>
<evidence type="ECO:0000256" key="3">
    <source>
        <dbReference type="ARBA" id="ARBA00018116"/>
    </source>
</evidence>
<evidence type="ECO:0000256" key="6">
    <source>
        <dbReference type="ARBA" id="ARBA00022989"/>
    </source>
</evidence>
<gene>
    <name evidence="12" type="ORF">FMOSSE_LOCUS1706</name>
</gene>
<evidence type="ECO:0000256" key="10">
    <source>
        <dbReference type="RuleBase" id="RU363000"/>
    </source>
</evidence>
<dbReference type="GO" id="GO:0061617">
    <property type="term" value="C:MICOS complex"/>
    <property type="evidence" value="ECO:0007669"/>
    <property type="project" value="TreeGrafter"/>
</dbReference>
<evidence type="ECO:0000313" key="13">
    <source>
        <dbReference type="Proteomes" id="UP000789375"/>
    </source>
</evidence>
<dbReference type="InterPro" id="IPR019133">
    <property type="entry name" value="MIC60"/>
</dbReference>
<dbReference type="Proteomes" id="UP000789375">
    <property type="component" value="Unassembled WGS sequence"/>
</dbReference>
<dbReference type="Pfam" id="PF09731">
    <property type="entry name" value="Mitofilin"/>
    <property type="match status" value="2"/>
</dbReference>
<protein>
    <recommendedName>
        <fullName evidence="3 10">MICOS complex subunit MIC60</fullName>
    </recommendedName>
    <alternativeName>
        <fullName evidence="10">Mitofilin</fullName>
    </alternativeName>
</protein>
<evidence type="ECO:0000256" key="7">
    <source>
        <dbReference type="ARBA" id="ARBA00023128"/>
    </source>
</evidence>
<dbReference type="AlphaFoldDB" id="A0A9N8VGT8"/>
<dbReference type="PANTHER" id="PTHR15415">
    <property type="entry name" value="MITOFILIN"/>
    <property type="match status" value="1"/>
</dbReference>
<accession>A0A9N8VGT8</accession>
<comment type="subcellular location">
    <subcellularLocation>
        <location evidence="1 10">Mitochondrion inner membrane</location>
        <topology evidence="1 10">Single-pass membrane protein</topology>
    </subcellularLocation>
</comment>
<comment type="function">
    <text evidence="9">Component of the MICOS complex, a large protein complex of the mitochondrial inner membrane that plays crucial roles in the maintenance of crista junctions, inner membrane architecture, and formation of contact sites to the outer membrane. Plays a role in keeping cristae membranes connected to the inner boundary membrane. Also promotes protein import via the mitochondrial intermembrane space assembly (MIA) pathway.</text>
</comment>
<comment type="caution">
    <text evidence="12">The sequence shown here is derived from an EMBL/GenBank/DDBJ whole genome shotgun (WGS) entry which is preliminary data.</text>
</comment>
<evidence type="ECO:0000256" key="5">
    <source>
        <dbReference type="ARBA" id="ARBA00022792"/>
    </source>
</evidence>
<sequence>MLGAIRQAARVRTANLFSPNVTRQQIFLQTRKRIYSTETTSKSTSDISKAATNGATPFKGATPTETVKEELAANNAVKEELAKKKGFGFGKFILGITIFGGIAYGGAVYYSLEHEDFRDAFVEHVYGAEKSVEYVEDLQRQGTFERIGKDVKQFNNKAFDKGKDVFNRVNQIFKQPDTVKVPIEKIVKERKIELPEDPILLKLTYTLNELIDILDNYDVKDKDDLIKRAKEELRELGTHIDLLRIEDQARIQAHITEQNEKYNQLYVSKENELKRQLEDEKKRIYEQHYEQFNSELARESARHNEELKNELFRQSVEIQRRWIRDVKFMVEKERGGRLARLDNINHHLKILERISVDNAEHLDDSLKTHRLWCALRALQNAIEQPDRIPFANQIAAMRHLSSTDEIVTTVLSTIDDNVANNGVDSISDLSARFATVRDEVRRASLVPENGGVFAHLLSIMLSKVLFHKHGLVEGSDVESILARVQYHLNENDLDTATRELNQLKGWPKKLAEDWIKAARNHLEIKQAIEVIETQATLSSLSVV</sequence>
<evidence type="ECO:0000313" key="12">
    <source>
        <dbReference type="EMBL" id="CAG8454478.1"/>
    </source>
</evidence>
<dbReference type="GO" id="GO:0042407">
    <property type="term" value="P:cristae formation"/>
    <property type="evidence" value="ECO:0007669"/>
    <property type="project" value="TreeGrafter"/>
</dbReference>
<keyword evidence="11" id="KW-0175">Coiled coil</keyword>
<dbReference type="PANTHER" id="PTHR15415:SF7">
    <property type="entry name" value="MICOS COMPLEX SUBUNIT MIC60"/>
    <property type="match status" value="1"/>
</dbReference>
<dbReference type="EMBL" id="CAJVPP010000199">
    <property type="protein sequence ID" value="CAG8454478.1"/>
    <property type="molecule type" value="Genomic_DNA"/>
</dbReference>
<keyword evidence="13" id="KW-1185">Reference proteome</keyword>
<evidence type="ECO:0000256" key="4">
    <source>
        <dbReference type="ARBA" id="ARBA00022692"/>
    </source>
</evidence>
<evidence type="ECO:0000256" key="9">
    <source>
        <dbReference type="ARBA" id="ARBA00025571"/>
    </source>
</evidence>
<feature type="transmembrane region" description="Helical" evidence="10">
    <location>
        <begin position="92"/>
        <end position="112"/>
    </location>
</feature>
<keyword evidence="8 10" id="KW-0472">Membrane</keyword>
<feature type="coiled-coil region" evidence="11">
    <location>
        <begin position="226"/>
        <end position="287"/>
    </location>
</feature>
<evidence type="ECO:0000256" key="1">
    <source>
        <dbReference type="ARBA" id="ARBA00004434"/>
    </source>
</evidence>
<proteinExistence type="inferred from homology"/>
<name>A0A9N8VGT8_FUNMO</name>
<keyword evidence="7 10" id="KW-0496">Mitochondrion</keyword>
<comment type="similarity">
    <text evidence="2 10">Belongs to the MICOS complex subunit Mic60 family.</text>
</comment>
<keyword evidence="5 10" id="KW-0999">Mitochondrion inner membrane</keyword>
<evidence type="ECO:0000256" key="11">
    <source>
        <dbReference type="SAM" id="Coils"/>
    </source>
</evidence>